<dbReference type="Proteomes" id="UP000054705">
    <property type="component" value="Unassembled WGS sequence"/>
</dbReference>
<keyword evidence="1" id="KW-0472">Membrane</keyword>
<keyword evidence="1" id="KW-1133">Transmembrane helix</keyword>
<evidence type="ECO:0000313" key="3">
    <source>
        <dbReference type="Proteomes" id="UP000054705"/>
    </source>
</evidence>
<organism evidence="2 3">
    <name type="scientific">Pelotomaculum thermopropionicum</name>
    <dbReference type="NCBI Taxonomy" id="110500"/>
    <lineage>
        <taxon>Bacteria</taxon>
        <taxon>Bacillati</taxon>
        <taxon>Bacillota</taxon>
        <taxon>Clostridia</taxon>
        <taxon>Eubacteriales</taxon>
        <taxon>Desulfotomaculaceae</taxon>
        <taxon>Pelotomaculum</taxon>
    </lineage>
</organism>
<accession>A0A101HTM7</accession>
<keyword evidence="1" id="KW-0812">Transmembrane</keyword>
<feature type="transmembrane region" description="Helical" evidence="1">
    <location>
        <begin position="21"/>
        <end position="42"/>
    </location>
</feature>
<dbReference type="AlphaFoldDB" id="A0A101HTM7"/>
<gene>
    <name evidence="2" type="ORF">XD97_0384</name>
</gene>
<evidence type="ECO:0000256" key="1">
    <source>
        <dbReference type="SAM" id="Phobius"/>
    </source>
</evidence>
<proteinExistence type="predicted"/>
<dbReference type="EMBL" id="LGGS01000078">
    <property type="protein sequence ID" value="KUK82624.1"/>
    <property type="molecule type" value="Genomic_DNA"/>
</dbReference>
<name>A0A101HTM7_9FIRM</name>
<reference evidence="3" key="1">
    <citation type="journal article" date="2015" name="MBio">
        <title>Genome-Resolved Metagenomic Analysis Reveals Roles for Candidate Phyla and Other Microbial Community Members in Biogeochemical Transformations in Oil Reservoirs.</title>
        <authorList>
            <person name="Hu P."/>
            <person name="Tom L."/>
            <person name="Singh A."/>
            <person name="Thomas B.C."/>
            <person name="Baker B.J."/>
            <person name="Piceno Y.M."/>
            <person name="Andersen G.L."/>
            <person name="Banfield J.F."/>
        </authorList>
    </citation>
    <scope>NUCLEOTIDE SEQUENCE [LARGE SCALE GENOMIC DNA]</scope>
</reference>
<protein>
    <submittedName>
        <fullName evidence="2">Uncharacterized protein</fullName>
    </submittedName>
</protein>
<sequence>MSGLILSVTGSIAGHEMIKTAGNLILLITITVAGFMFIRFYITTPVIEFLGTCIEQKRYFSHYKITFRSGSSGIFSGRASLHLGENIKIGDKAKVKVKGQSILQINKLN</sequence>
<evidence type="ECO:0000313" key="2">
    <source>
        <dbReference type="EMBL" id="KUK82624.1"/>
    </source>
</evidence>
<comment type="caution">
    <text evidence="2">The sequence shown here is derived from an EMBL/GenBank/DDBJ whole genome shotgun (WGS) entry which is preliminary data.</text>
</comment>